<feature type="compositionally biased region" description="Basic and acidic residues" evidence="1">
    <location>
        <begin position="1"/>
        <end position="24"/>
    </location>
</feature>
<evidence type="ECO:0000256" key="1">
    <source>
        <dbReference type="SAM" id="MobiDB-lite"/>
    </source>
</evidence>
<protein>
    <submittedName>
        <fullName evidence="2">Uncharacterized protein</fullName>
    </submittedName>
</protein>
<proteinExistence type="predicted"/>
<keyword evidence="3" id="KW-1185">Reference proteome</keyword>
<dbReference type="Proteomes" id="UP000246464">
    <property type="component" value="Chromosome 6"/>
</dbReference>
<dbReference type="AlphaFoldDB" id="A0A2U9BGI3"/>
<gene>
    <name evidence="2" type="ORF">SMAX5B_014288</name>
</gene>
<accession>A0A2U9BGI3</accession>
<evidence type="ECO:0000313" key="3">
    <source>
        <dbReference type="Proteomes" id="UP000246464"/>
    </source>
</evidence>
<dbReference type="EMBL" id="CP026248">
    <property type="protein sequence ID" value="AWP03074.1"/>
    <property type="molecule type" value="Genomic_DNA"/>
</dbReference>
<evidence type="ECO:0000313" key="2">
    <source>
        <dbReference type="EMBL" id="AWP03074.1"/>
    </source>
</evidence>
<reference evidence="2 3" key="1">
    <citation type="submission" date="2017-12" db="EMBL/GenBank/DDBJ databases">
        <title>Integrating genomic resources of turbot (Scophthalmus maximus) in depth evaluation of genetic and physical mapping variation across individuals.</title>
        <authorList>
            <person name="Martinez P."/>
        </authorList>
    </citation>
    <scope>NUCLEOTIDE SEQUENCE [LARGE SCALE GENOMIC DNA]</scope>
</reference>
<name>A0A2U9BGI3_SCOMX</name>
<organism evidence="2 3">
    <name type="scientific">Scophthalmus maximus</name>
    <name type="common">Turbot</name>
    <name type="synonym">Psetta maxima</name>
    <dbReference type="NCBI Taxonomy" id="52904"/>
    <lineage>
        <taxon>Eukaryota</taxon>
        <taxon>Metazoa</taxon>
        <taxon>Chordata</taxon>
        <taxon>Craniata</taxon>
        <taxon>Vertebrata</taxon>
        <taxon>Euteleostomi</taxon>
        <taxon>Actinopterygii</taxon>
        <taxon>Neopterygii</taxon>
        <taxon>Teleostei</taxon>
        <taxon>Neoteleostei</taxon>
        <taxon>Acanthomorphata</taxon>
        <taxon>Carangaria</taxon>
        <taxon>Pleuronectiformes</taxon>
        <taxon>Pleuronectoidei</taxon>
        <taxon>Scophthalmidae</taxon>
        <taxon>Scophthalmus</taxon>
    </lineage>
</organism>
<feature type="region of interest" description="Disordered" evidence="1">
    <location>
        <begin position="1"/>
        <end position="53"/>
    </location>
</feature>
<sequence length="53" mass="5814">MAFDTKDGGDYVKGDESLEQHESNDCQDDSPTPSPLPSDRNTGWAERVGETEV</sequence>